<protein>
    <submittedName>
        <fullName evidence="1">Uncharacterized protein</fullName>
    </submittedName>
</protein>
<proteinExistence type="predicted"/>
<dbReference type="AlphaFoldDB" id="A0A0L0P016"/>
<organism evidence="1 2">
    <name type="scientific">Candidozyma auris</name>
    <name type="common">Yeast</name>
    <name type="synonym">Candida auris</name>
    <dbReference type="NCBI Taxonomy" id="498019"/>
    <lineage>
        <taxon>Eukaryota</taxon>
        <taxon>Fungi</taxon>
        <taxon>Dikarya</taxon>
        <taxon>Ascomycota</taxon>
        <taxon>Saccharomycotina</taxon>
        <taxon>Pichiomycetes</taxon>
        <taxon>Metschnikowiaceae</taxon>
        <taxon>Candidozyma</taxon>
    </lineage>
</organism>
<name>A0A0L0P016_CANAR</name>
<accession>A0A0L0P016</accession>
<evidence type="ECO:0000313" key="1">
    <source>
        <dbReference type="EMBL" id="KND99767.1"/>
    </source>
</evidence>
<reference evidence="2" key="1">
    <citation type="journal article" date="2015" name="BMC Genomics">
        <title>Draft genome of a commonly misdiagnosed multidrug resistant pathogen Candida auris.</title>
        <authorList>
            <person name="Chatterjee S."/>
            <person name="Alampalli S.V."/>
            <person name="Nageshan R.K."/>
            <person name="Chettiar S.T."/>
            <person name="Joshi S."/>
            <person name="Tatu U.S."/>
        </authorList>
    </citation>
    <scope>NUCLEOTIDE SEQUENCE [LARGE SCALE GENOMIC DNA]</scope>
    <source>
        <strain evidence="2">6684</strain>
    </source>
</reference>
<evidence type="ECO:0000313" key="2">
    <source>
        <dbReference type="Proteomes" id="UP000037122"/>
    </source>
</evidence>
<comment type="caution">
    <text evidence="1">The sequence shown here is derived from an EMBL/GenBank/DDBJ whole genome shotgun (WGS) entry which is preliminary data.</text>
</comment>
<sequence>MAGWRGVVCRAAVKMAAKSANRWQRFCHPPAIRARQQLGLPEKKVEIITKMEFKEDLNQTLCFLRQFQALRC</sequence>
<dbReference type="VEuPathDB" id="FungiDB:QG37_03184"/>
<gene>
    <name evidence="1" type="ORF">QG37_03184</name>
</gene>
<dbReference type="Proteomes" id="UP000037122">
    <property type="component" value="Unassembled WGS sequence"/>
</dbReference>
<dbReference type="EMBL" id="LGST01000021">
    <property type="protein sequence ID" value="KND99767.1"/>
    <property type="molecule type" value="Genomic_DNA"/>
</dbReference>